<sequence>MSTNLVFTLVLYGLGMLFCDDVCLTGKLDNRKIFASCWILFQAQVWSRIGLGGVPPVMANSRLSLSLVVAVCLQFQFPLEVFSVLFRNEVVFKGAVFYPIQLCFNIKTRVAWWVKAKFPSSFFSLYAIVADIRLSDLPGSRELTPVVPAVWKPPHVGWLKFNVDGAARGDGLLGGIGGILKNEFGVSLLSFSSRVGAGPPVLPEVLAIFYCIWLFLKSEFYARYNLVVESDCKVAIDWIREPSNAPSCFKTWIFKIAEVAQLNKFLFLHVDWVINMKADSLAKLGLSNLEVFFL</sequence>
<comment type="caution">
    <text evidence="3">The sequence shown here is derived from an EMBL/GenBank/DDBJ whole genome shotgun (WGS) entry which is preliminary data.</text>
</comment>
<dbReference type="InterPro" id="IPR012337">
    <property type="entry name" value="RNaseH-like_sf"/>
</dbReference>
<dbReference type="Gene3D" id="3.30.420.10">
    <property type="entry name" value="Ribonuclease H-like superfamily/Ribonuclease H"/>
    <property type="match status" value="1"/>
</dbReference>
<evidence type="ECO:0000313" key="3">
    <source>
        <dbReference type="EMBL" id="KAK8992050.1"/>
    </source>
</evidence>
<evidence type="ECO:0000256" key="1">
    <source>
        <dbReference type="SAM" id="SignalP"/>
    </source>
</evidence>
<dbReference type="Pfam" id="PF13456">
    <property type="entry name" value="RVT_3"/>
    <property type="match status" value="1"/>
</dbReference>
<proteinExistence type="predicted"/>
<dbReference type="InterPro" id="IPR002156">
    <property type="entry name" value="RNaseH_domain"/>
</dbReference>
<reference evidence="3 4" key="1">
    <citation type="journal article" date="2024" name="G3 (Bethesda)">
        <title>Genome assembly of Hibiscus sabdariffa L. provides insights into metabolisms of medicinal natural products.</title>
        <authorList>
            <person name="Kim T."/>
        </authorList>
    </citation>
    <scope>NUCLEOTIDE SEQUENCE [LARGE SCALE GENOMIC DNA]</scope>
    <source>
        <strain evidence="3">TK-2024</strain>
        <tissue evidence="3">Old leaves</tissue>
    </source>
</reference>
<protein>
    <recommendedName>
        <fullName evidence="2">RNase H type-1 domain-containing protein</fullName>
    </recommendedName>
</protein>
<feature type="chain" id="PRO_5046147442" description="RNase H type-1 domain-containing protein" evidence="1">
    <location>
        <begin position="20"/>
        <end position="294"/>
    </location>
</feature>
<dbReference type="PANTHER" id="PTHR33033:SF121">
    <property type="entry name" value="POLYNUCLEOTIDYL TRANSFERASE, RIBONUCLEASE H-LIKE SUPERFAMILY PROTEIN"/>
    <property type="match status" value="1"/>
</dbReference>
<evidence type="ECO:0000313" key="4">
    <source>
        <dbReference type="Proteomes" id="UP001396334"/>
    </source>
</evidence>
<dbReference type="Proteomes" id="UP001396334">
    <property type="component" value="Unassembled WGS sequence"/>
</dbReference>
<name>A0ABR2PUE1_9ROSI</name>
<dbReference type="PANTHER" id="PTHR33033">
    <property type="entry name" value="POLYNUCLEOTIDYL TRANSFERASE, RIBONUCLEASE H-LIKE SUPERFAMILY PROTEIN-RELATED"/>
    <property type="match status" value="1"/>
</dbReference>
<accession>A0ABR2PUE1</accession>
<dbReference type="SUPFAM" id="SSF53098">
    <property type="entry name" value="Ribonuclease H-like"/>
    <property type="match status" value="1"/>
</dbReference>
<keyword evidence="4" id="KW-1185">Reference proteome</keyword>
<feature type="domain" description="RNase H type-1" evidence="2">
    <location>
        <begin position="162"/>
        <end position="283"/>
    </location>
</feature>
<dbReference type="InterPro" id="IPR036397">
    <property type="entry name" value="RNaseH_sf"/>
</dbReference>
<feature type="signal peptide" evidence="1">
    <location>
        <begin position="1"/>
        <end position="19"/>
    </location>
</feature>
<dbReference type="EMBL" id="JBBPBN010000051">
    <property type="protein sequence ID" value="KAK8992050.1"/>
    <property type="molecule type" value="Genomic_DNA"/>
</dbReference>
<gene>
    <name evidence="3" type="ORF">V6N11_044942</name>
</gene>
<keyword evidence="1" id="KW-0732">Signal</keyword>
<evidence type="ECO:0000259" key="2">
    <source>
        <dbReference type="Pfam" id="PF13456"/>
    </source>
</evidence>
<organism evidence="3 4">
    <name type="scientific">Hibiscus sabdariffa</name>
    <name type="common">roselle</name>
    <dbReference type="NCBI Taxonomy" id="183260"/>
    <lineage>
        <taxon>Eukaryota</taxon>
        <taxon>Viridiplantae</taxon>
        <taxon>Streptophyta</taxon>
        <taxon>Embryophyta</taxon>
        <taxon>Tracheophyta</taxon>
        <taxon>Spermatophyta</taxon>
        <taxon>Magnoliopsida</taxon>
        <taxon>eudicotyledons</taxon>
        <taxon>Gunneridae</taxon>
        <taxon>Pentapetalae</taxon>
        <taxon>rosids</taxon>
        <taxon>malvids</taxon>
        <taxon>Malvales</taxon>
        <taxon>Malvaceae</taxon>
        <taxon>Malvoideae</taxon>
        <taxon>Hibiscus</taxon>
    </lineage>
</organism>